<keyword evidence="4" id="KW-0564">Palmitate</keyword>
<dbReference type="AlphaFoldDB" id="A0A6M1SYH6"/>
<dbReference type="GO" id="GO:0005886">
    <property type="term" value="C:plasma membrane"/>
    <property type="evidence" value="ECO:0007669"/>
    <property type="project" value="UniProtKB-SubCell"/>
</dbReference>
<dbReference type="SUPFAM" id="SSF110997">
    <property type="entry name" value="Sporulation related repeat"/>
    <property type="match status" value="1"/>
</dbReference>
<comment type="caution">
    <text evidence="7">The sequence shown here is derived from an EMBL/GenBank/DDBJ whole genome shotgun (WGS) entry which is preliminary data.</text>
</comment>
<keyword evidence="3 4" id="KW-0961">Cell wall biogenesis/degradation</keyword>
<dbReference type="InterPro" id="IPR034718">
    <property type="entry name" value="RlpA"/>
</dbReference>
<evidence type="ECO:0000256" key="4">
    <source>
        <dbReference type="HAMAP-Rule" id="MF_02071"/>
    </source>
</evidence>
<feature type="domain" description="SPOR" evidence="6">
    <location>
        <begin position="147"/>
        <end position="223"/>
    </location>
</feature>
<dbReference type="PANTHER" id="PTHR34183">
    <property type="entry name" value="ENDOLYTIC PEPTIDOGLYCAN TRANSGLYCOSYLASE RLPA"/>
    <property type="match status" value="1"/>
</dbReference>
<evidence type="ECO:0000313" key="7">
    <source>
        <dbReference type="EMBL" id="NGP88416.1"/>
    </source>
</evidence>
<dbReference type="Gene3D" id="2.40.40.10">
    <property type="entry name" value="RlpA-like domain"/>
    <property type="match status" value="1"/>
</dbReference>
<dbReference type="PROSITE" id="PS51257">
    <property type="entry name" value="PROKAR_LIPOPROTEIN"/>
    <property type="match status" value="1"/>
</dbReference>
<dbReference type="GO" id="GO:0042834">
    <property type="term" value="F:peptidoglycan binding"/>
    <property type="evidence" value="ECO:0007669"/>
    <property type="project" value="InterPro"/>
</dbReference>
<dbReference type="GO" id="GO:0008932">
    <property type="term" value="F:lytic endotransglycosylase activity"/>
    <property type="evidence" value="ECO:0007669"/>
    <property type="project" value="UniProtKB-UniRule"/>
</dbReference>
<organism evidence="7 8">
    <name type="scientific">Fodinibius halophilus</name>
    <dbReference type="NCBI Taxonomy" id="1736908"/>
    <lineage>
        <taxon>Bacteria</taxon>
        <taxon>Pseudomonadati</taxon>
        <taxon>Balneolota</taxon>
        <taxon>Balneolia</taxon>
        <taxon>Balneolales</taxon>
        <taxon>Balneolaceae</taxon>
        <taxon>Fodinibius</taxon>
    </lineage>
</organism>
<dbReference type="InterPro" id="IPR007730">
    <property type="entry name" value="SPOR-like_dom"/>
</dbReference>
<dbReference type="Proteomes" id="UP000479132">
    <property type="component" value="Unassembled WGS sequence"/>
</dbReference>
<accession>A0A6M1SYH6</accession>
<dbReference type="SUPFAM" id="SSF50685">
    <property type="entry name" value="Barwin-like endoglucanases"/>
    <property type="match status" value="1"/>
</dbReference>
<evidence type="ECO:0000256" key="2">
    <source>
        <dbReference type="ARBA" id="ARBA00023239"/>
    </source>
</evidence>
<keyword evidence="4" id="KW-1003">Cell membrane</keyword>
<dbReference type="Pfam" id="PF03330">
    <property type="entry name" value="DPBB_1"/>
    <property type="match status" value="1"/>
</dbReference>
<keyword evidence="2 4" id="KW-0456">Lyase</keyword>
<comment type="similarity">
    <text evidence="4 5">Belongs to the RlpA family.</text>
</comment>
<evidence type="ECO:0000259" key="6">
    <source>
        <dbReference type="PROSITE" id="PS51724"/>
    </source>
</evidence>
<evidence type="ECO:0000313" key="8">
    <source>
        <dbReference type="Proteomes" id="UP000479132"/>
    </source>
</evidence>
<dbReference type="PANTHER" id="PTHR34183:SF1">
    <property type="entry name" value="ENDOLYTIC PEPTIDOGLYCAN TRANSGLYCOSYLASE RLPA"/>
    <property type="match status" value="1"/>
</dbReference>
<keyword evidence="4" id="KW-0472">Membrane</keyword>
<dbReference type="CDD" id="cd22268">
    <property type="entry name" value="DPBB_RlpA-like"/>
    <property type="match status" value="1"/>
</dbReference>
<reference evidence="7 8" key="1">
    <citation type="submission" date="2020-02" db="EMBL/GenBank/DDBJ databases">
        <title>Aliifodinibius halophilus 2W32, complete genome.</title>
        <authorList>
            <person name="Li Y."/>
            <person name="Wu S."/>
        </authorList>
    </citation>
    <scope>NUCLEOTIDE SEQUENCE [LARGE SCALE GENOMIC DNA]</scope>
    <source>
        <strain evidence="7 8">2W32</strain>
    </source>
</reference>
<dbReference type="EMBL" id="JAALLS010000009">
    <property type="protein sequence ID" value="NGP88416.1"/>
    <property type="molecule type" value="Genomic_DNA"/>
</dbReference>
<evidence type="ECO:0000256" key="1">
    <source>
        <dbReference type="ARBA" id="ARBA00022729"/>
    </source>
</evidence>
<gene>
    <name evidence="4" type="primary">rlpA</name>
    <name evidence="7" type="ORF">G3569_08615</name>
</gene>
<keyword evidence="4" id="KW-0449">Lipoprotein</keyword>
<dbReference type="InterPro" id="IPR036680">
    <property type="entry name" value="SPOR-like_sf"/>
</dbReference>
<dbReference type="GO" id="GO:0000270">
    <property type="term" value="P:peptidoglycan metabolic process"/>
    <property type="evidence" value="ECO:0007669"/>
    <property type="project" value="UniProtKB-UniRule"/>
</dbReference>
<comment type="function">
    <text evidence="4">Lytic transglycosylase with a strong preference for naked glycan strands that lack stem peptides.</text>
</comment>
<dbReference type="InterPro" id="IPR009009">
    <property type="entry name" value="RlpA-like_DPBB"/>
</dbReference>
<dbReference type="InterPro" id="IPR036908">
    <property type="entry name" value="RlpA-like_sf"/>
</dbReference>
<name>A0A6M1SYH6_9BACT</name>
<dbReference type="GO" id="GO:0071555">
    <property type="term" value="P:cell wall organization"/>
    <property type="evidence" value="ECO:0007669"/>
    <property type="project" value="UniProtKB-KW"/>
</dbReference>
<dbReference type="Pfam" id="PF05036">
    <property type="entry name" value="SPOR"/>
    <property type="match status" value="1"/>
</dbReference>
<evidence type="ECO:0000256" key="5">
    <source>
        <dbReference type="RuleBase" id="RU003495"/>
    </source>
</evidence>
<dbReference type="HAMAP" id="MF_02071">
    <property type="entry name" value="RlpA"/>
    <property type="match status" value="1"/>
</dbReference>
<dbReference type="NCBIfam" id="TIGR00413">
    <property type="entry name" value="rlpA"/>
    <property type="match status" value="1"/>
</dbReference>
<evidence type="ECO:0000256" key="3">
    <source>
        <dbReference type="ARBA" id="ARBA00023316"/>
    </source>
</evidence>
<keyword evidence="8" id="KW-1185">Reference proteome</keyword>
<proteinExistence type="inferred from homology"/>
<protein>
    <recommendedName>
        <fullName evidence="4">Probable endolytic peptidoglycan transglycosylase RlpA</fullName>
        <ecNumber evidence="4">4.2.2.-</ecNumber>
    </recommendedName>
</protein>
<dbReference type="Gene3D" id="3.30.70.1070">
    <property type="entry name" value="Sporulation related repeat"/>
    <property type="match status" value="1"/>
</dbReference>
<comment type="subcellular location">
    <subcellularLocation>
        <location evidence="4">Cell membrane</location>
        <topology evidence="4">Lipid-anchor</topology>
    </subcellularLocation>
</comment>
<sequence>MLRYFPLLIISAALFITSCGTTSRLDKPENKAKAKSVSKGSIIEEGRASWYGPKFHGKLTANGEKYDMHGLTAAHRTLPFNTILKVKNLDNGKSVQVRINDRGPYAKDRIIDLSKKAAKKIDMLGPGTANVKLVLVGGSLAGPRPQNLKVPTYTVQLASYKEENKAFSHSQKIKGARVEEVNLQKGMVYRVYYGVYTDKDEAHQNQRKLSKKGFNGYVKQIEN</sequence>
<dbReference type="EC" id="4.2.2.-" evidence="4"/>
<dbReference type="PROSITE" id="PS51724">
    <property type="entry name" value="SPOR"/>
    <property type="match status" value="1"/>
</dbReference>
<keyword evidence="1" id="KW-0732">Signal</keyword>
<dbReference type="InterPro" id="IPR012997">
    <property type="entry name" value="RplA"/>
</dbReference>